<protein>
    <submittedName>
        <fullName evidence="1">Uncharacterized protein</fullName>
    </submittedName>
</protein>
<accession>K0S5S1</accession>
<dbReference type="OrthoDB" id="5986190at2759"/>
<sequence>LDDLCQKWEMKTPLDDIKKMFVEGHATKAQYAEALRGYQDAIEKMKSPNREEAKRLVI</sequence>
<evidence type="ECO:0000313" key="2">
    <source>
        <dbReference type="Proteomes" id="UP000266841"/>
    </source>
</evidence>
<comment type="caution">
    <text evidence="1">The sequence shown here is derived from an EMBL/GenBank/DDBJ whole genome shotgun (WGS) entry which is preliminary data.</text>
</comment>
<dbReference type="EMBL" id="AGNL01020852">
    <property type="protein sequence ID" value="EJK60615.1"/>
    <property type="molecule type" value="Genomic_DNA"/>
</dbReference>
<keyword evidence="2" id="KW-1185">Reference proteome</keyword>
<organism evidence="1 2">
    <name type="scientific">Thalassiosira oceanica</name>
    <name type="common">Marine diatom</name>
    <dbReference type="NCBI Taxonomy" id="159749"/>
    <lineage>
        <taxon>Eukaryota</taxon>
        <taxon>Sar</taxon>
        <taxon>Stramenopiles</taxon>
        <taxon>Ochrophyta</taxon>
        <taxon>Bacillariophyta</taxon>
        <taxon>Coscinodiscophyceae</taxon>
        <taxon>Thalassiosirophycidae</taxon>
        <taxon>Thalassiosirales</taxon>
        <taxon>Thalassiosiraceae</taxon>
        <taxon>Thalassiosira</taxon>
    </lineage>
</organism>
<evidence type="ECO:0000313" key="1">
    <source>
        <dbReference type="EMBL" id="EJK60615.1"/>
    </source>
</evidence>
<dbReference type="AlphaFoldDB" id="K0S5S1"/>
<name>K0S5S1_THAOC</name>
<proteinExistence type="predicted"/>
<feature type="non-terminal residue" evidence="1">
    <location>
        <position position="1"/>
    </location>
</feature>
<gene>
    <name evidence="1" type="ORF">THAOC_18992</name>
</gene>
<reference evidence="1 2" key="1">
    <citation type="journal article" date="2012" name="Genome Biol.">
        <title>Genome and low-iron response of an oceanic diatom adapted to chronic iron limitation.</title>
        <authorList>
            <person name="Lommer M."/>
            <person name="Specht M."/>
            <person name="Roy A.S."/>
            <person name="Kraemer L."/>
            <person name="Andreson R."/>
            <person name="Gutowska M.A."/>
            <person name="Wolf J."/>
            <person name="Bergner S.V."/>
            <person name="Schilhabel M.B."/>
            <person name="Klostermeier U.C."/>
            <person name="Beiko R.G."/>
            <person name="Rosenstiel P."/>
            <person name="Hippler M."/>
            <person name="Laroche J."/>
        </authorList>
    </citation>
    <scope>NUCLEOTIDE SEQUENCE [LARGE SCALE GENOMIC DNA]</scope>
    <source>
        <strain evidence="1 2">CCMP1005</strain>
    </source>
</reference>
<dbReference type="Proteomes" id="UP000266841">
    <property type="component" value="Unassembled WGS sequence"/>
</dbReference>